<dbReference type="EMBL" id="UZAU01000685">
    <property type="status" value="NOT_ANNOTATED_CDS"/>
    <property type="molecule type" value="Genomic_DNA"/>
</dbReference>
<sequence length="339" mass="37929">MEEVITEEVLVEGPVQELQSKGKGKVKTPPLPLCSMPPFGRMTKKSSASVHTVCLEMYAIEAGLHKILGLKWHRLSVAEDSAYVSTDGFSAWRDSSISVDTFSLQTLSWMVHFLQNPQVRGPYFEGILYFYSVKPQSMRTHCKKLGFYKLERVPTLQLSFQIPKPMPRSTESEEMTKKVALCKAFTEAQLKVKGLAITKLLCEHRLIASFQSIDNATKEDEFLEVNWILCHSYPLTEEEKILERYATAYPDEGALRAIISGRDTPKAKMLRSLSDKITAPTGTKKTLVALGEASQELVASEIGVARVGHPRQLASVEASLVVVMEGAAQQESREHYYLE</sequence>
<evidence type="ECO:0000313" key="2">
    <source>
        <dbReference type="Proteomes" id="UP000596661"/>
    </source>
</evidence>
<dbReference type="Gramene" id="evm.model.08.526">
    <property type="protein sequence ID" value="cds.evm.model.08.526"/>
    <property type="gene ID" value="evm.TU.08.526"/>
</dbReference>
<keyword evidence="2" id="KW-1185">Reference proteome</keyword>
<dbReference type="Proteomes" id="UP000596661">
    <property type="component" value="Chromosome 8"/>
</dbReference>
<protein>
    <submittedName>
        <fullName evidence="1">Uncharacterized protein</fullName>
    </submittedName>
</protein>
<reference evidence="1" key="1">
    <citation type="submission" date="2018-11" db="EMBL/GenBank/DDBJ databases">
        <authorList>
            <person name="Grassa J C."/>
        </authorList>
    </citation>
    <scope>NUCLEOTIDE SEQUENCE [LARGE SCALE GENOMIC DNA]</scope>
</reference>
<accession>A0A803QBJ0</accession>
<organism evidence="1 2">
    <name type="scientific">Cannabis sativa</name>
    <name type="common">Hemp</name>
    <name type="synonym">Marijuana</name>
    <dbReference type="NCBI Taxonomy" id="3483"/>
    <lineage>
        <taxon>Eukaryota</taxon>
        <taxon>Viridiplantae</taxon>
        <taxon>Streptophyta</taxon>
        <taxon>Embryophyta</taxon>
        <taxon>Tracheophyta</taxon>
        <taxon>Spermatophyta</taxon>
        <taxon>Magnoliopsida</taxon>
        <taxon>eudicotyledons</taxon>
        <taxon>Gunneridae</taxon>
        <taxon>Pentapetalae</taxon>
        <taxon>rosids</taxon>
        <taxon>fabids</taxon>
        <taxon>Rosales</taxon>
        <taxon>Cannabaceae</taxon>
        <taxon>Cannabis</taxon>
    </lineage>
</organism>
<name>A0A803QBJ0_CANSA</name>
<dbReference type="EnsemblPlants" id="evm.model.08.526">
    <property type="protein sequence ID" value="cds.evm.model.08.526"/>
    <property type="gene ID" value="evm.TU.08.526"/>
</dbReference>
<proteinExistence type="predicted"/>
<reference evidence="1" key="2">
    <citation type="submission" date="2021-03" db="UniProtKB">
        <authorList>
            <consortium name="EnsemblPlants"/>
        </authorList>
    </citation>
    <scope>IDENTIFICATION</scope>
</reference>
<evidence type="ECO:0000313" key="1">
    <source>
        <dbReference type="EnsemblPlants" id="cds.evm.model.08.526"/>
    </source>
</evidence>
<dbReference type="AlphaFoldDB" id="A0A803QBJ0"/>